<evidence type="ECO:0000256" key="2">
    <source>
        <dbReference type="PROSITE-ProRule" id="PRU00335"/>
    </source>
</evidence>
<name>A0A839RZS2_9PSEU</name>
<accession>A0A839RZS2</accession>
<dbReference type="Proteomes" id="UP000550714">
    <property type="component" value="Unassembled WGS sequence"/>
</dbReference>
<proteinExistence type="predicted"/>
<evidence type="ECO:0000256" key="1">
    <source>
        <dbReference type="ARBA" id="ARBA00023125"/>
    </source>
</evidence>
<dbReference type="AlphaFoldDB" id="A0A839RZS2"/>
<feature type="compositionally biased region" description="Low complexity" evidence="3">
    <location>
        <begin position="214"/>
        <end position="226"/>
    </location>
</feature>
<dbReference type="SUPFAM" id="SSF46689">
    <property type="entry name" value="Homeodomain-like"/>
    <property type="match status" value="1"/>
</dbReference>
<evidence type="ECO:0000259" key="4">
    <source>
        <dbReference type="PROSITE" id="PS50977"/>
    </source>
</evidence>
<reference evidence="5 6" key="1">
    <citation type="submission" date="2020-08" db="EMBL/GenBank/DDBJ databases">
        <title>Genomic Encyclopedia of Type Strains, Phase III (KMG-III): the genomes of soil and plant-associated and newly described type strains.</title>
        <authorList>
            <person name="Whitman W."/>
        </authorList>
    </citation>
    <scope>NUCLEOTIDE SEQUENCE [LARGE SCALE GENOMIC DNA]</scope>
    <source>
        <strain evidence="5 6">CECT 8577</strain>
    </source>
</reference>
<dbReference type="InterPro" id="IPR001647">
    <property type="entry name" value="HTH_TetR"/>
</dbReference>
<gene>
    <name evidence="5" type="ORF">FHS23_001647</name>
</gene>
<dbReference type="Gene3D" id="1.10.357.10">
    <property type="entry name" value="Tetracycline Repressor, domain 2"/>
    <property type="match status" value="1"/>
</dbReference>
<dbReference type="PROSITE" id="PS50977">
    <property type="entry name" value="HTH_TETR_2"/>
    <property type="match status" value="1"/>
</dbReference>
<feature type="region of interest" description="Disordered" evidence="3">
    <location>
        <begin position="203"/>
        <end position="255"/>
    </location>
</feature>
<keyword evidence="6" id="KW-1185">Reference proteome</keyword>
<evidence type="ECO:0000313" key="6">
    <source>
        <dbReference type="Proteomes" id="UP000550714"/>
    </source>
</evidence>
<evidence type="ECO:0000313" key="5">
    <source>
        <dbReference type="EMBL" id="MBB3050652.1"/>
    </source>
</evidence>
<feature type="compositionally biased region" description="Acidic residues" evidence="3">
    <location>
        <begin position="246"/>
        <end position="255"/>
    </location>
</feature>
<feature type="domain" description="HTH tetR-type" evidence="4">
    <location>
        <begin position="21"/>
        <end position="81"/>
    </location>
</feature>
<organism evidence="5 6">
    <name type="scientific">Prauserella isguenensis</name>
    <dbReference type="NCBI Taxonomy" id="1470180"/>
    <lineage>
        <taxon>Bacteria</taxon>
        <taxon>Bacillati</taxon>
        <taxon>Actinomycetota</taxon>
        <taxon>Actinomycetes</taxon>
        <taxon>Pseudonocardiales</taxon>
        <taxon>Pseudonocardiaceae</taxon>
        <taxon>Prauserella</taxon>
    </lineage>
</organism>
<dbReference type="RefSeq" id="WP_183650254.1">
    <property type="nucleotide sequence ID" value="NZ_JACHWU010000001.1"/>
</dbReference>
<protein>
    <submittedName>
        <fullName evidence="5">AcrR family transcriptional regulator</fullName>
    </submittedName>
</protein>
<feature type="DNA-binding region" description="H-T-H motif" evidence="2">
    <location>
        <begin position="44"/>
        <end position="63"/>
    </location>
</feature>
<dbReference type="EMBL" id="JACHWU010000001">
    <property type="protein sequence ID" value="MBB3050652.1"/>
    <property type="molecule type" value="Genomic_DNA"/>
</dbReference>
<dbReference type="GO" id="GO:0003677">
    <property type="term" value="F:DNA binding"/>
    <property type="evidence" value="ECO:0007669"/>
    <property type="project" value="UniProtKB-UniRule"/>
</dbReference>
<keyword evidence="1 2" id="KW-0238">DNA-binding</keyword>
<dbReference type="InterPro" id="IPR009057">
    <property type="entry name" value="Homeodomain-like_sf"/>
</dbReference>
<evidence type="ECO:0000256" key="3">
    <source>
        <dbReference type="SAM" id="MobiDB-lite"/>
    </source>
</evidence>
<comment type="caution">
    <text evidence="5">The sequence shown here is derived from an EMBL/GenBank/DDBJ whole genome shotgun (WGS) entry which is preliminary data.</text>
</comment>
<sequence>MSSSAPRSGRAAADLSEPRALRTRERILAAIREAAVDSDLDRLTVSAVCRLAEVHRVTFYGHWSSLSDAVADAFAELVDSLAAVSGTAIAEAGSPERLARLYAAALVDQLAELREHRAVYRALFSENGPHGFESVLRRAMRERAQQAVDALCDAGIDVPGRGGEAAAYLAAGVTASFAHFVHGDGDGDDLDGTARTIAAQLPSWWPAAPKEPRALGSASSSALPPGITQDSRHGTASPKRTLSAAPDDEQPGDST</sequence>